<feature type="domain" description="Acyl-ACP thioesterase-like C-terminal" evidence="9">
    <location>
        <begin position="156"/>
        <end position="249"/>
    </location>
</feature>
<keyword evidence="3" id="KW-0378">Hydrolase</keyword>
<evidence type="ECO:0000313" key="11">
    <source>
        <dbReference type="Proteomes" id="UP001310022"/>
    </source>
</evidence>
<keyword evidence="2" id="KW-0444">Lipid biosynthesis</keyword>
<evidence type="ECO:0000256" key="2">
    <source>
        <dbReference type="ARBA" id="ARBA00022516"/>
    </source>
</evidence>
<reference evidence="10 11" key="1">
    <citation type="submission" date="2021-12" db="EMBL/GenBank/DDBJ databases">
        <title>Genome sequencing of bacteria with rrn-lacking chromosome and rrn-plasmid.</title>
        <authorList>
            <person name="Anda M."/>
            <person name="Iwasaki W."/>
        </authorList>
    </citation>
    <scope>NUCLEOTIDE SEQUENCE [LARGE SCALE GENOMIC DNA]</scope>
    <source>
        <strain evidence="10 11">NBRC 15940</strain>
    </source>
</reference>
<gene>
    <name evidence="10" type="ORF">PEDI_21700</name>
</gene>
<dbReference type="EMBL" id="BQKE01000001">
    <property type="protein sequence ID" value="GJM61618.1"/>
    <property type="molecule type" value="Genomic_DNA"/>
</dbReference>
<dbReference type="GO" id="GO:0016297">
    <property type="term" value="F:fatty acyl-[ACP] hydrolase activity"/>
    <property type="evidence" value="ECO:0007669"/>
    <property type="project" value="InterPro"/>
</dbReference>
<dbReference type="SUPFAM" id="SSF54637">
    <property type="entry name" value="Thioesterase/thiol ester dehydrase-isomerase"/>
    <property type="match status" value="2"/>
</dbReference>
<evidence type="ECO:0000256" key="5">
    <source>
        <dbReference type="ARBA" id="ARBA00022946"/>
    </source>
</evidence>
<dbReference type="Pfam" id="PF20791">
    <property type="entry name" value="Acyl-ACP_TE_C"/>
    <property type="match status" value="1"/>
</dbReference>
<evidence type="ECO:0000256" key="6">
    <source>
        <dbReference type="ARBA" id="ARBA00023098"/>
    </source>
</evidence>
<sequence>MKEIEGIWQQDFHIRAYQCDPYGFARPIVLADMLQDAAGNHAIHRGFGFHDMLAKGQLWVLSRMEIEFLKFPKWREHVRVKSWVKNYQRSFSHRDFEIFNDNGECIVKATTLWVIIDHQTRRPGLIGDTADRMPAFPEKHGIEQSPQRVPKVEVEQPFQFHVRYGDIDLNNHVNNTRYLQWAIDNLDKSIWQNHQISKLTVNYLAETKLENQVSVHSVGQKSEDNFIAHSTIINNSLGKSCCQVETCWKPFKKELVSTL</sequence>
<dbReference type="PANTHER" id="PTHR31727">
    <property type="entry name" value="OLEOYL-ACYL CARRIER PROTEIN THIOESTERASE 1, CHLOROPLASTIC"/>
    <property type="match status" value="1"/>
</dbReference>
<evidence type="ECO:0000256" key="4">
    <source>
        <dbReference type="ARBA" id="ARBA00022832"/>
    </source>
</evidence>
<keyword evidence="7" id="KW-0275">Fatty acid biosynthesis</keyword>
<protein>
    <submittedName>
        <fullName evidence="10">Acyl-ACP thioesterase</fullName>
    </submittedName>
</protein>
<dbReference type="RefSeq" id="WP_338237126.1">
    <property type="nucleotide sequence ID" value="NZ_BQKE01000001.1"/>
</dbReference>
<evidence type="ECO:0000256" key="7">
    <source>
        <dbReference type="ARBA" id="ARBA00023160"/>
    </source>
</evidence>
<evidence type="ECO:0000259" key="8">
    <source>
        <dbReference type="Pfam" id="PF01643"/>
    </source>
</evidence>
<evidence type="ECO:0000256" key="3">
    <source>
        <dbReference type="ARBA" id="ARBA00022801"/>
    </source>
</evidence>
<dbReference type="AlphaFoldDB" id="A0AAN5AM84"/>
<evidence type="ECO:0000259" key="9">
    <source>
        <dbReference type="Pfam" id="PF20791"/>
    </source>
</evidence>
<dbReference type="Pfam" id="PF01643">
    <property type="entry name" value="Acyl-ACP_TE"/>
    <property type="match status" value="1"/>
</dbReference>
<dbReference type="Gene3D" id="3.10.129.10">
    <property type="entry name" value="Hotdog Thioesterase"/>
    <property type="match status" value="1"/>
</dbReference>
<name>A0AAN5AM84_9BACT</name>
<dbReference type="GO" id="GO:0000036">
    <property type="term" value="F:acyl carrier activity"/>
    <property type="evidence" value="ECO:0007669"/>
    <property type="project" value="TreeGrafter"/>
</dbReference>
<keyword evidence="4" id="KW-0276">Fatty acid metabolism</keyword>
<comment type="similarity">
    <text evidence="1">Belongs to the acyl-ACP thioesterase family.</text>
</comment>
<evidence type="ECO:0000313" key="10">
    <source>
        <dbReference type="EMBL" id="GJM61618.1"/>
    </source>
</evidence>
<keyword evidence="11" id="KW-1185">Reference proteome</keyword>
<dbReference type="InterPro" id="IPR002864">
    <property type="entry name" value="Acyl-ACP_thioesterase_NHD"/>
</dbReference>
<proteinExistence type="inferred from homology"/>
<dbReference type="InterPro" id="IPR045023">
    <property type="entry name" value="FATA/B"/>
</dbReference>
<dbReference type="CDD" id="cd00586">
    <property type="entry name" value="4HBT"/>
    <property type="match status" value="1"/>
</dbReference>
<dbReference type="InterPro" id="IPR049427">
    <property type="entry name" value="Acyl-ACP_TE_C"/>
</dbReference>
<dbReference type="Proteomes" id="UP001310022">
    <property type="component" value="Unassembled WGS sequence"/>
</dbReference>
<evidence type="ECO:0000256" key="1">
    <source>
        <dbReference type="ARBA" id="ARBA00006500"/>
    </source>
</evidence>
<comment type="caution">
    <text evidence="10">The sequence shown here is derived from an EMBL/GenBank/DDBJ whole genome shotgun (WGS) entry which is preliminary data.</text>
</comment>
<accession>A0AAN5AM84</accession>
<feature type="domain" description="Acyl-ACP thioesterase N-terminal hotdog" evidence="8">
    <location>
        <begin position="8"/>
        <end position="126"/>
    </location>
</feature>
<keyword evidence="6" id="KW-0443">Lipid metabolism</keyword>
<dbReference type="PANTHER" id="PTHR31727:SF6">
    <property type="entry name" value="OLEOYL-ACYL CARRIER PROTEIN THIOESTERASE 1, CHLOROPLASTIC"/>
    <property type="match status" value="1"/>
</dbReference>
<dbReference type="InterPro" id="IPR029069">
    <property type="entry name" value="HotDog_dom_sf"/>
</dbReference>
<organism evidence="10 11">
    <name type="scientific">Persicobacter diffluens</name>
    <dbReference type="NCBI Taxonomy" id="981"/>
    <lineage>
        <taxon>Bacteria</taxon>
        <taxon>Pseudomonadati</taxon>
        <taxon>Bacteroidota</taxon>
        <taxon>Cytophagia</taxon>
        <taxon>Cytophagales</taxon>
        <taxon>Persicobacteraceae</taxon>
        <taxon>Persicobacter</taxon>
    </lineage>
</organism>
<keyword evidence="5" id="KW-0809">Transit peptide</keyword>